<dbReference type="SUPFAM" id="SSF161098">
    <property type="entry name" value="MetI-like"/>
    <property type="match status" value="1"/>
</dbReference>
<dbReference type="PANTHER" id="PTHR43163">
    <property type="entry name" value="DIPEPTIDE TRANSPORT SYSTEM PERMEASE PROTEIN DPPB-RELATED"/>
    <property type="match status" value="1"/>
</dbReference>
<dbReference type="InterPro" id="IPR035906">
    <property type="entry name" value="MetI-like_sf"/>
</dbReference>
<dbReference type="EMBL" id="OFSQ01000038">
    <property type="protein sequence ID" value="SOY67822.1"/>
    <property type="molecule type" value="Genomic_DNA"/>
</dbReference>
<dbReference type="PANTHER" id="PTHR43163:SF6">
    <property type="entry name" value="DIPEPTIDE TRANSPORT SYSTEM PERMEASE PROTEIN DPPB-RELATED"/>
    <property type="match status" value="1"/>
</dbReference>
<feature type="transmembrane region" description="Helical" evidence="7">
    <location>
        <begin position="102"/>
        <end position="123"/>
    </location>
</feature>
<keyword evidence="6 7" id="KW-0472">Membrane</keyword>
<evidence type="ECO:0000256" key="2">
    <source>
        <dbReference type="ARBA" id="ARBA00022448"/>
    </source>
</evidence>
<keyword evidence="2 7" id="KW-0813">Transport</keyword>
<organism evidence="9">
    <name type="scientific">Cupriavidus taiwanensis</name>
    <dbReference type="NCBI Taxonomy" id="164546"/>
    <lineage>
        <taxon>Bacteria</taxon>
        <taxon>Pseudomonadati</taxon>
        <taxon>Pseudomonadota</taxon>
        <taxon>Betaproteobacteria</taxon>
        <taxon>Burkholderiales</taxon>
        <taxon>Burkholderiaceae</taxon>
        <taxon>Cupriavidus</taxon>
    </lineage>
</organism>
<evidence type="ECO:0000256" key="1">
    <source>
        <dbReference type="ARBA" id="ARBA00004651"/>
    </source>
</evidence>
<protein>
    <submittedName>
        <fullName evidence="9">Binding-protein-dependent transport systems inner membrane component</fullName>
    </submittedName>
</protein>
<feature type="transmembrane region" description="Helical" evidence="7">
    <location>
        <begin position="284"/>
        <end position="308"/>
    </location>
</feature>
<comment type="subcellular location">
    <subcellularLocation>
        <location evidence="1 7">Cell membrane</location>
        <topology evidence="1 7">Multi-pass membrane protein</topology>
    </subcellularLocation>
</comment>
<feature type="transmembrane region" description="Helical" evidence="7">
    <location>
        <begin position="182"/>
        <end position="201"/>
    </location>
</feature>
<dbReference type="GO" id="GO:0005886">
    <property type="term" value="C:plasma membrane"/>
    <property type="evidence" value="ECO:0007669"/>
    <property type="project" value="UniProtKB-SubCell"/>
</dbReference>
<dbReference type="InterPro" id="IPR000515">
    <property type="entry name" value="MetI-like"/>
</dbReference>
<reference evidence="9" key="1">
    <citation type="submission" date="2018-01" db="EMBL/GenBank/DDBJ databases">
        <authorList>
            <person name="Clerissi C."/>
        </authorList>
    </citation>
    <scope>NUCLEOTIDE SEQUENCE</scope>
    <source>
        <strain evidence="9">Cupriavidus sp. LMG 19464</strain>
    </source>
</reference>
<keyword evidence="5 7" id="KW-1133">Transmembrane helix</keyword>
<keyword evidence="3" id="KW-1003">Cell membrane</keyword>
<dbReference type="Pfam" id="PF00528">
    <property type="entry name" value="BPD_transp_1"/>
    <property type="match status" value="1"/>
</dbReference>
<keyword evidence="4 7" id="KW-0812">Transmembrane</keyword>
<feature type="transmembrane region" description="Helical" evidence="7">
    <location>
        <begin position="7"/>
        <end position="31"/>
    </location>
</feature>
<name>A0A375CCL3_9BURK</name>
<dbReference type="OrthoDB" id="9803623at2"/>
<dbReference type="AlphaFoldDB" id="A0A375CCL3"/>
<comment type="similarity">
    <text evidence="7">Belongs to the binding-protein-dependent transport system permease family.</text>
</comment>
<dbReference type="GO" id="GO:0055085">
    <property type="term" value="P:transmembrane transport"/>
    <property type="evidence" value="ECO:0007669"/>
    <property type="project" value="InterPro"/>
</dbReference>
<dbReference type="CDD" id="cd06261">
    <property type="entry name" value="TM_PBP2"/>
    <property type="match status" value="1"/>
</dbReference>
<evidence type="ECO:0000313" key="9">
    <source>
        <dbReference type="EMBL" id="SOY67822.1"/>
    </source>
</evidence>
<evidence type="ECO:0000256" key="5">
    <source>
        <dbReference type="ARBA" id="ARBA00022989"/>
    </source>
</evidence>
<feature type="domain" description="ABC transmembrane type-1" evidence="8">
    <location>
        <begin position="96"/>
        <end position="305"/>
    </location>
</feature>
<gene>
    <name evidence="9" type="ORF">CBM2587_B90272</name>
</gene>
<dbReference type="Pfam" id="PF19300">
    <property type="entry name" value="BPD_transp_1_N"/>
    <property type="match status" value="1"/>
</dbReference>
<dbReference type="PROSITE" id="PS50928">
    <property type="entry name" value="ABC_TM1"/>
    <property type="match status" value="1"/>
</dbReference>
<accession>A0A375CCL3</accession>
<evidence type="ECO:0000256" key="3">
    <source>
        <dbReference type="ARBA" id="ARBA00022475"/>
    </source>
</evidence>
<evidence type="ECO:0000256" key="6">
    <source>
        <dbReference type="ARBA" id="ARBA00023136"/>
    </source>
</evidence>
<proteinExistence type="inferred from homology"/>
<evidence type="ECO:0000259" key="8">
    <source>
        <dbReference type="PROSITE" id="PS50928"/>
    </source>
</evidence>
<dbReference type="InterPro" id="IPR045621">
    <property type="entry name" value="BPD_transp_1_N"/>
</dbReference>
<sequence>MKLKRLLTGLLTVAATLVAVSMVSFLLVALLPGDIALIILGDAATPERVAALRHDLGLDQPLPLRYLSWLWNVLQGDLGHAIHSGEATLDVILSRLPVTVELVLLTQVVALGLAVPLGILSAYRRGSKLDHGVLAGCLALLSTPAFVLALGLVYVLALRLQWLPATGYVSLSESLSGNLESMVMPVLSLALIEVPVYLRLLRSEMVGTLQQNYIALARGMGLPTWRILFENALRPSSLNLITVVGVNMGRLMGGAIVIETLFALPGVGQLLVESIYQQEYLMTQGIVLFVAILFILVNLLTDLAYALVDPRLLRDAEG</sequence>
<evidence type="ECO:0000256" key="4">
    <source>
        <dbReference type="ARBA" id="ARBA00022692"/>
    </source>
</evidence>
<dbReference type="Proteomes" id="UP000256780">
    <property type="component" value="Chromosome CBM2587_b"/>
</dbReference>
<dbReference type="RefSeq" id="WP_116359148.1">
    <property type="nucleotide sequence ID" value="NZ_JABTYD010000054.1"/>
</dbReference>
<feature type="transmembrane region" description="Helical" evidence="7">
    <location>
        <begin position="135"/>
        <end position="162"/>
    </location>
</feature>
<evidence type="ECO:0000256" key="7">
    <source>
        <dbReference type="RuleBase" id="RU363032"/>
    </source>
</evidence>
<comment type="caution">
    <text evidence="9">The sequence shown here is derived from an EMBL/GenBank/DDBJ whole genome shotgun (WGS) entry which is preliminary data.</text>
</comment>
<dbReference type="Gene3D" id="1.10.3720.10">
    <property type="entry name" value="MetI-like"/>
    <property type="match status" value="1"/>
</dbReference>